<sequence>MAVPLSVTTKNLSGSFATNKQFSGNSDELLRLQGLSWAKRSIAKMLNIILSMKHRTDDDGVEHVDMEQKVAGGITAASDHFILDWQERTVTDSSFGPLTVKTRRISPELIENEFLKAGWSEDTVVDGVIHNIVSNDPKNSGDGYTWESEQVWGFQVVDGERRYVRLVSLTSSGKTDGPFHFRGVYDYSENKH</sequence>
<dbReference type="HOGENOM" id="CLU_088979_2_0_1"/>
<dbReference type="PANTHER" id="PTHR38115:SF1">
    <property type="entry name" value="LIPOCALIN-LIKE DOMAIN-CONTAINING PROTEIN"/>
    <property type="match status" value="1"/>
</dbReference>
<dbReference type="InterPro" id="IPR053037">
    <property type="entry name" value="Pericyclase_pydY-like"/>
</dbReference>
<evidence type="ECO:0000313" key="1">
    <source>
        <dbReference type="EMBL" id="KIO08407.1"/>
    </source>
</evidence>
<dbReference type="InParanoid" id="A0A0C3KFR5"/>
<keyword evidence="2" id="KW-1185">Reference proteome</keyword>
<gene>
    <name evidence="1" type="ORF">M404DRAFT_353749</name>
</gene>
<evidence type="ECO:0000313" key="2">
    <source>
        <dbReference type="Proteomes" id="UP000054217"/>
    </source>
</evidence>
<dbReference type="OrthoDB" id="425354at2759"/>
<dbReference type="PANTHER" id="PTHR38115">
    <property type="entry name" value="LIPOCALIN-LIKE DOMAIN-CONTAINING PROTEIN"/>
    <property type="match status" value="1"/>
</dbReference>
<dbReference type="AlphaFoldDB" id="A0A0C3KFR5"/>
<reference evidence="2" key="2">
    <citation type="submission" date="2015-01" db="EMBL/GenBank/DDBJ databases">
        <title>Evolutionary Origins and Diversification of the Mycorrhizal Mutualists.</title>
        <authorList>
            <consortium name="DOE Joint Genome Institute"/>
            <consortium name="Mycorrhizal Genomics Consortium"/>
            <person name="Kohler A."/>
            <person name="Kuo A."/>
            <person name="Nagy L.G."/>
            <person name="Floudas D."/>
            <person name="Copeland A."/>
            <person name="Barry K.W."/>
            <person name="Cichocki N."/>
            <person name="Veneault-Fourrey C."/>
            <person name="LaButti K."/>
            <person name="Lindquist E.A."/>
            <person name="Lipzen A."/>
            <person name="Lundell T."/>
            <person name="Morin E."/>
            <person name="Murat C."/>
            <person name="Riley R."/>
            <person name="Ohm R."/>
            <person name="Sun H."/>
            <person name="Tunlid A."/>
            <person name="Henrissat B."/>
            <person name="Grigoriev I.V."/>
            <person name="Hibbett D.S."/>
            <person name="Martin F."/>
        </authorList>
    </citation>
    <scope>NUCLEOTIDE SEQUENCE [LARGE SCALE GENOMIC DNA]</scope>
    <source>
        <strain evidence="2">Marx 270</strain>
    </source>
</reference>
<dbReference type="Proteomes" id="UP000054217">
    <property type="component" value="Unassembled WGS sequence"/>
</dbReference>
<reference evidence="1 2" key="1">
    <citation type="submission" date="2014-04" db="EMBL/GenBank/DDBJ databases">
        <authorList>
            <consortium name="DOE Joint Genome Institute"/>
            <person name="Kuo A."/>
            <person name="Kohler A."/>
            <person name="Costa M.D."/>
            <person name="Nagy L.G."/>
            <person name="Floudas D."/>
            <person name="Copeland A."/>
            <person name="Barry K.W."/>
            <person name="Cichocki N."/>
            <person name="Veneault-Fourrey C."/>
            <person name="LaButti K."/>
            <person name="Lindquist E.A."/>
            <person name="Lipzen A."/>
            <person name="Lundell T."/>
            <person name="Morin E."/>
            <person name="Murat C."/>
            <person name="Sun H."/>
            <person name="Tunlid A."/>
            <person name="Henrissat B."/>
            <person name="Grigoriev I.V."/>
            <person name="Hibbett D.S."/>
            <person name="Martin F."/>
            <person name="Nordberg H.P."/>
            <person name="Cantor M.N."/>
            <person name="Hua S.X."/>
        </authorList>
    </citation>
    <scope>NUCLEOTIDE SEQUENCE [LARGE SCALE GENOMIC DNA]</scope>
    <source>
        <strain evidence="1 2">Marx 270</strain>
    </source>
</reference>
<proteinExistence type="predicted"/>
<organism evidence="1 2">
    <name type="scientific">Pisolithus tinctorius Marx 270</name>
    <dbReference type="NCBI Taxonomy" id="870435"/>
    <lineage>
        <taxon>Eukaryota</taxon>
        <taxon>Fungi</taxon>
        <taxon>Dikarya</taxon>
        <taxon>Basidiomycota</taxon>
        <taxon>Agaricomycotina</taxon>
        <taxon>Agaricomycetes</taxon>
        <taxon>Agaricomycetidae</taxon>
        <taxon>Boletales</taxon>
        <taxon>Sclerodermatineae</taxon>
        <taxon>Pisolithaceae</taxon>
        <taxon>Pisolithus</taxon>
    </lineage>
</organism>
<protein>
    <submittedName>
        <fullName evidence="1">Uncharacterized protein</fullName>
    </submittedName>
</protein>
<dbReference type="EMBL" id="KN831957">
    <property type="protein sequence ID" value="KIO08407.1"/>
    <property type="molecule type" value="Genomic_DNA"/>
</dbReference>
<name>A0A0C3KFR5_PISTI</name>
<accession>A0A0C3KFR5</accession>